<protein>
    <submittedName>
        <fullName evidence="2">Uncharacterized protein</fullName>
    </submittedName>
</protein>
<feature type="transmembrane region" description="Helical" evidence="1">
    <location>
        <begin position="73"/>
        <end position="93"/>
    </location>
</feature>
<keyword evidence="1" id="KW-1133">Transmembrane helix</keyword>
<accession>A0AAU8DSV1</accession>
<feature type="transmembrane region" description="Helical" evidence="1">
    <location>
        <begin position="117"/>
        <end position="137"/>
    </location>
</feature>
<name>A0AAU8DSV1_9ACTN</name>
<keyword evidence="1" id="KW-0472">Membrane</keyword>
<dbReference type="EMBL" id="CP159218">
    <property type="protein sequence ID" value="XCG63924.1"/>
    <property type="molecule type" value="Genomic_DNA"/>
</dbReference>
<keyword evidence="1" id="KW-0812">Transmembrane</keyword>
<dbReference type="AlphaFoldDB" id="A0AAU8DSV1"/>
<feature type="transmembrane region" description="Helical" evidence="1">
    <location>
        <begin position="38"/>
        <end position="61"/>
    </location>
</feature>
<reference evidence="2" key="1">
    <citation type="submission" date="2024-05" db="EMBL/GenBank/DDBJ databases">
        <authorList>
            <person name="Cai S.Y."/>
            <person name="Jin L.M."/>
            <person name="Li H.R."/>
        </authorList>
    </citation>
    <scope>NUCLEOTIDE SEQUENCE</scope>
    <source>
        <strain evidence="2">A5-74</strain>
    </source>
</reference>
<feature type="transmembrane region" description="Helical" evidence="1">
    <location>
        <begin position="143"/>
        <end position="161"/>
    </location>
</feature>
<gene>
    <name evidence="2" type="ORF">ABLG96_00815</name>
</gene>
<sequence>MTTDPDDQRRTGGGLWLNGAPIDAATGTRAVAPQARTLNLLAGSLMAVPVILAVVLVVIGGTDGGAPELLPTVVPIAVGLLAAVGITTIGFRVRPLDQADVGRGAETAALQRFTTSFFLRFALAEMPALVALALAFAFPPVNLFAYLPGGLFALLLMAIFVRPNRSNVGRVERVLDERGARSNLSAAFGY</sequence>
<evidence type="ECO:0000256" key="1">
    <source>
        <dbReference type="SAM" id="Phobius"/>
    </source>
</evidence>
<evidence type="ECO:0000313" key="2">
    <source>
        <dbReference type="EMBL" id="XCG63924.1"/>
    </source>
</evidence>
<dbReference type="RefSeq" id="WP_353649539.1">
    <property type="nucleotide sequence ID" value="NZ_CP159218.1"/>
</dbReference>
<proteinExistence type="predicted"/>
<organism evidence="2">
    <name type="scientific">Nakamurella sp. A5-74</name>
    <dbReference type="NCBI Taxonomy" id="3158264"/>
    <lineage>
        <taxon>Bacteria</taxon>
        <taxon>Bacillati</taxon>
        <taxon>Actinomycetota</taxon>
        <taxon>Actinomycetes</taxon>
        <taxon>Nakamurellales</taxon>
        <taxon>Nakamurellaceae</taxon>
        <taxon>Nakamurella</taxon>
    </lineage>
</organism>